<accession>A0ABU3N1U0</accession>
<dbReference type="InterPro" id="IPR011697">
    <property type="entry name" value="Peptidase_C26"/>
</dbReference>
<organism evidence="1">
    <name type="scientific">Sphingomonas psychrotolerans</name>
    <dbReference type="NCBI Taxonomy" id="1327635"/>
    <lineage>
        <taxon>Bacteria</taxon>
        <taxon>Pseudomonadati</taxon>
        <taxon>Pseudomonadota</taxon>
        <taxon>Alphaproteobacteria</taxon>
        <taxon>Sphingomonadales</taxon>
        <taxon>Sphingomonadaceae</taxon>
        <taxon>Sphingomonas</taxon>
    </lineage>
</organism>
<sequence length="276" mass="29247">MSFTSVPHFACAPAKPLIGVLCCNEVSERPIQAVASRFVEPLARVSGATVLLVPALPDLTDIYDLAERLDGLLLTGSRSNVAGNRYGGARCSVERLDEDRDEIALALSARMIERARPVFGICRGLQELNVLFGGTLACEVAGHQRTGADASFEALFDHEHDVTLVAGGMLHAATGTTRLQVNSVHEQGIDRLGAGLAIEARSADDDLIEAFSANPCGAPVVAVQWHPEWNYRERPQDAAFFTLVGDALRGQLGSGAPAPIANGGGDVHQWWPGACG</sequence>
<proteinExistence type="predicted"/>
<dbReference type="EMBL" id="JALMLT010000001">
    <property type="protein sequence ID" value="MDT8758452.1"/>
    <property type="molecule type" value="Genomic_DNA"/>
</dbReference>
<dbReference type="Gene3D" id="3.40.50.880">
    <property type="match status" value="1"/>
</dbReference>
<dbReference type="CDD" id="cd01745">
    <property type="entry name" value="GATase1_2"/>
    <property type="match status" value="1"/>
</dbReference>
<dbReference type="Pfam" id="PF07722">
    <property type="entry name" value="Peptidase_C26"/>
    <property type="match status" value="1"/>
</dbReference>
<dbReference type="PROSITE" id="PS51273">
    <property type="entry name" value="GATASE_TYPE_1"/>
    <property type="match status" value="1"/>
</dbReference>
<dbReference type="PANTHER" id="PTHR43235">
    <property type="entry name" value="GLUTAMINE AMIDOTRANSFERASE PB2B2.05-RELATED"/>
    <property type="match status" value="1"/>
</dbReference>
<evidence type="ECO:0000313" key="1">
    <source>
        <dbReference type="EMBL" id="MDT8758452.1"/>
    </source>
</evidence>
<comment type="caution">
    <text evidence="1">The sequence shown here is derived from an EMBL/GenBank/DDBJ whole genome shotgun (WGS) entry which is preliminary data.</text>
</comment>
<keyword evidence="1" id="KW-0378">Hydrolase</keyword>
<gene>
    <name evidence="1" type="ORF">MZO42_07065</name>
</gene>
<reference evidence="1" key="1">
    <citation type="submission" date="2022-04" db="EMBL/GenBank/DDBJ databases">
        <title>Tomato heritable bacteria conferring resistance against bacterial wilt.</title>
        <authorList>
            <person name="Yin J."/>
        </authorList>
    </citation>
    <scope>NUCLEOTIDE SEQUENCE</scope>
    <source>
        <strain evidence="1">Cra20</strain>
    </source>
</reference>
<dbReference type="InterPro" id="IPR029062">
    <property type="entry name" value="Class_I_gatase-like"/>
</dbReference>
<protein>
    <submittedName>
        <fullName evidence="1">Gamma-glutamyl-gamma-aminobutyrate hydrolase family protein</fullName>
    </submittedName>
</protein>
<name>A0ABU3N1U0_9SPHN</name>
<dbReference type="PANTHER" id="PTHR43235:SF1">
    <property type="entry name" value="GLUTAMINE AMIDOTRANSFERASE PB2B2.05-RELATED"/>
    <property type="match status" value="1"/>
</dbReference>
<dbReference type="SUPFAM" id="SSF52317">
    <property type="entry name" value="Class I glutamine amidotransferase-like"/>
    <property type="match status" value="1"/>
</dbReference>
<dbReference type="InterPro" id="IPR044668">
    <property type="entry name" value="PuuD-like"/>
</dbReference>
<dbReference type="GO" id="GO:0016787">
    <property type="term" value="F:hydrolase activity"/>
    <property type="evidence" value="ECO:0007669"/>
    <property type="project" value="UniProtKB-KW"/>
</dbReference>